<organism evidence="2 3">
    <name type="scientific">Araneus ventricosus</name>
    <name type="common">Orbweaver spider</name>
    <name type="synonym">Epeira ventricosa</name>
    <dbReference type="NCBI Taxonomy" id="182803"/>
    <lineage>
        <taxon>Eukaryota</taxon>
        <taxon>Metazoa</taxon>
        <taxon>Ecdysozoa</taxon>
        <taxon>Arthropoda</taxon>
        <taxon>Chelicerata</taxon>
        <taxon>Arachnida</taxon>
        <taxon>Araneae</taxon>
        <taxon>Araneomorphae</taxon>
        <taxon>Entelegynae</taxon>
        <taxon>Araneoidea</taxon>
        <taxon>Araneidae</taxon>
        <taxon>Araneus</taxon>
    </lineage>
</organism>
<dbReference type="PANTHER" id="PTHR47163">
    <property type="entry name" value="DDE_TNP_IS1595 DOMAIN-CONTAINING PROTEIN"/>
    <property type="match status" value="1"/>
</dbReference>
<proteinExistence type="predicted"/>
<protein>
    <recommendedName>
        <fullName evidence="1">ISXO2-like transposase domain-containing protein</fullName>
    </recommendedName>
</protein>
<sequence length="112" mass="13006">MSDCWSSYQCLSDEGFVHLAVNHSMHFVEPDTGAHTQSIEGMWNVIKRGLNGTNHVKGQFDSYMAVYMWKWKNSTAELWMASLLDMIKEVYPPHSKDKRKLKKKEKKGNKVK</sequence>
<dbReference type="Pfam" id="PF12762">
    <property type="entry name" value="DDE_Tnp_IS1595"/>
    <property type="match status" value="1"/>
</dbReference>
<dbReference type="EMBL" id="BGPR01000076">
    <property type="protein sequence ID" value="GBL91060.1"/>
    <property type="molecule type" value="Genomic_DNA"/>
</dbReference>
<name>A0A4Y2BFR5_ARAVE</name>
<reference evidence="2 3" key="1">
    <citation type="journal article" date="2019" name="Sci. Rep.">
        <title>Orb-weaving spider Araneus ventricosus genome elucidates the spidroin gene catalogue.</title>
        <authorList>
            <person name="Kono N."/>
            <person name="Nakamura H."/>
            <person name="Ohtoshi R."/>
            <person name="Moran D.A.P."/>
            <person name="Shinohara A."/>
            <person name="Yoshida Y."/>
            <person name="Fujiwara M."/>
            <person name="Mori M."/>
            <person name="Tomita M."/>
            <person name="Arakawa K."/>
        </authorList>
    </citation>
    <scope>NUCLEOTIDE SEQUENCE [LARGE SCALE GENOMIC DNA]</scope>
</reference>
<dbReference type="InterPro" id="IPR053164">
    <property type="entry name" value="IS1016-like_transposase"/>
</dbReference>
<evidence type="ECO:0000313" key="3">
    <source>
        <dbReference type="Proteomes" id="UP000499080"/>
    </source>
</evidence>
<dbReference type="PANTHER" id="PTHR47163:SF2">
    <property type="entry name" value="SI:DKEY-17M8.2"/>
    <property type="match status" value="1"/>
</dbReference>
<dbReference type="Proteomes" id="UP000499080">
    <property type="component" value="Unassembled WGS sequence"/>
</dbReference>
<dbReference type="AlphaFoldDB" id="A0A4Y2BFR5"/>
<accession>A0A4Y2BFR5</accession>
<dbReference type="OrthoDB" id="6431448at2759"/>
<evidence type="ECO:0000313" key="2">
    <source>
        <dbReference type="EMBL" id="GBL91060.1"/>
    </source>
</evidence>
<feature type="domain" description="ISXO2-like transposase" evidence="1">
    <location>
        <begin position="1"/>
        <end position="69"/>
    </location>
</feature>
<dbReference type="InterPro" id="IPR024445">
    <property type="entry name" value="Tnp_ISXO2-like"/>
</dbReference>
<keyword evidence="3" id="KW-1185">Reference proteome</keyword>
<comment type="caution">
    <text evidence="2">The sequence shown here is derived from an EMBL/GenBank/DDBJ whole genome shotgun (WGS) entry which is preliminary data.</text>
</comment>
<gene>
    <name evidence="2" type="ORF">AVEN_184440_1</name>
</gene>
<evidence type="ECO:0000259" key="1">
    <source>
        <dbReference type="Pfam" id="PF12762"/>
    </source>
</evidence>